<evidence type="ECO:0008006" key="3">
    <source>
        <dbReference type="Google" id="ProtNLM"/>
    </source>
</evidence>
<name>A0ABX5W2T0_9BRAD</name>
<reference evidence="1 2" key="2">
    <citation type="journal article" date="2020" name="Int. J. Syst. Evol. Microbiol.">
        <title>Description and complete genome sequences of Bradyrhizobium symbiodeficiens sp. nov., a non-symbiotic bacterium associated with legumes native to Canada.</title>
        <authorList>
            <person name="Bromfield E.S.P."/>
            <person name="Cloutier S."/>
            <person name="Nguyen H.D.T."/>
        </authorList>
    </citation>
    <scope>NUCLEOTIDE SEQUENCE [LARGE SCALE GENOMIC DNA]</scope>
    <source>
        <strain evidence="1 2">65S1MB</strain>
    </source>
</reference>
<protein>
    <recommendedName>
        <fullName evidence="3">Lipoprotein</fullName>
    </recommendedName>
</protein>
<keyword evidence="2" id="KW-1185">Reference proteome</keyword>
<sequence>MIRLFSVVGIGLSLFLTGCGATLPVMRLGHASDEEFKDFVKGIAAHVRCELANAVAIEYSPTDPKRAMLYKWAAKVALTIRALDKGTISPGVTADAPPNVFTIAAGANASTSGTREMTMTYFLPFDELLQGKKIPVGQRMLPNCDVVSQETGIREPIAGNLGIHQTLKSAFETWDGSRTLSERIKNGPFETVTHHVTFEVVAGGDATPTWKFVNVTANSNAPFISANRTTTDELLITVGPDALGDHKELDTSFEIERLRSAFRRP</sequence>
<evidence type="ECO:0000313" key="2">
    <source>
        <dbReference type="Proteomes" id="UP000319298"/>
    </source>
</evidence>
<dbReference type="PROSITE" id="PS51257">
    <property type="entry name" value="PROKAR_LIPOPROTEIN"/>
    <property type="match status" value="1"/>
</dbReference>
<dbReference type="RefSeq" id="WP_140478985.1">
    <property type="nucleotide sequence ID" value="NZ_CP041090.2"/>
</dbReference>
<proteinExistence type="predicted"/>
<accession>A0ABX5W2T0</accession>
<reference evidence="2" key="1">
    <citation type="submission" date="2019-06" db="EMBL/GenBank/DDBJ databases">
        <title>Whole-Genome Sequence of Bradyrhizobium sp. 3 Strain 65S1MB.</title>
        <authorList>
            <person name="Bromfield E.S.P."/>
            <person name="Cloutier S."/>
            <person name="Nguyen H.D.T."/>
        </authorList>
    </citation>
    <scope>NUCLEOTIDE SEQUENCE [LARGE SCALE GENOMIC DNA]</scope>
    <source>
        <strain evidence="2">65S1MB</strain>
    </source>
</reference>
<evidence type="ECO:0000313" key="1">
    <source>
        <dbReference type="EMBL" id="QDF37524.1"/>
    </source>
</evidence>
<gene>
    <name evidence="1" type="ORF">FJN17_08065</name>
</gene>
<dbReference type="EMBL" id="CP041090">
    <property type="protein sequence ID" value="QDF37524.1"/>
    <property type="molecule type" value="Genomic_DNA"/>
</dbReference>
<organism evidence="1 2">
    <name type="scientific">Bradyrhizobium symbiodeficiens</name>
    <dbReference type="NCBI Taxonomy" id="1404367"/>
    <lineage>
        <taxon>Bacteria</taxon>
        <taxon>Pseudomonadati</taxon>
        <taxon>Pseudomonadota</taxon>
        <taxon>Alphaproteobacteria</taxon>
        <taxon>Hyphomicrobiales</taxon>
        <taxon>Nitrobacteraceae</taxon>
        <taxon>Bradyrhizobium</taxon>
    </lineage>
</organism>
<dbReference type="Proteomes" id="UP000319298">
    <property type="component" value="Chromosome"/>
</dbReference>